<dbReference type="GeneID" id="70135894"/>
<evidence type="ECO:0000313" key="1">
    <source>
        <dbReference type="EMBL" id="KAH6658586.1"/>
    </source>
</evidence>
<evidence type="ECO:0000313" key="2">
    <source>
        <dbReference type="Proteomes" id="UP000758603"/>
    </source>
</evidence>
<comment type="caution">
    <text evidence="1">The sequence shown here is derived from an EMBL/GenBank/DDBJ whole genome shotgun (WGS) entry which is preliminary data.</text>
</comment>
<dbReference type="GO" id="GO:0008081">
    <property type="term" value="F:phosphoric diester hydrolase activity"/>
    <property type="evidence" value="ECO:0007669"/>
    <property type="project" value="InterPro"/>
</dbReference>
<keyword evidence="2" id="KW-1185">Reference proteome</keyword>
<organism evidence="1 2">
    <name type="scientific">Truncatella angustata</name>
    <dbReference type="NCBI Taxonomy" id="152316"/>
    <lineage>
        <taxon>Eukaryota</taxon>
        <taxon>Fungi</taxon>
        <taxon>Dikarya</taxon>
        <taxon>Ascomycota</taxon>
        <taxon>Pezizomycotina</taxon>
        <taxon>Sordariomycetes</taxon>
        <taxon>Xylariomycetidae</taxon>
        <taxon>Amphisphaeriales</taxon>
        <taxon>Sporocadaceae</taxon>
        <taxon>Truncatella</taxon>
    </lineage>
</organism>
<accession>A0A9P8UUJ6</accession>
<sequence>MQFSVYTVALQLACACAIVFLNRSWISPGLSLHHHNVSTPTVTETSFVKLDSPQIPSMVMTKARFLKGLEGLYPDGFADVAAHAHTHIGKPLVDWVAGDPTIVIFHRGFTLAGPDGLLVEQSRTGIESVFQLGGRNIEIDTTPLRGARTVSLARMDILRAARNVGVFHDFYLHRQFGQPGASEDLNWEAASDLRISYQIFSEEGEPTDQRIYTKEAPINLEDYWDEIHFCYPRSNTIHDLREQSPLEIITQIIAIISAKVYPDAEGYITEGNLFHIYAFGFPAGGRDLAKLLRGILGDMGLEYDLKKIQVIPIISASMMHLVMRRETHGEEVFQKYQGCVDFLESFLEDFTVPAFNIGARMLDIYVNATTLELKMVSVQRDFKGQITDQVRTVFIDDHLLHQIKEDMYTKHNKPIMTTNKAAVTSWGGQVYQHWYRSKDLVLMNPDTRIEDFAFQQQSLVTTSINSGFHIILTDFPQEALAVLAFQKENKIIPEQLMQKFTRPLLSQEELRVVVRNSGKFALMQSRIP</sequence>
<dbReference type="GO" id="GO:0006629">
    <property type="term" value="P:lipid metabolic process"/>
    <property type="evidence" value="ECO:0007669"/>
    <property type="project" value="InterPro"/>
</dbReference>
<dbReference type="Gene3D" id="3.20.20.190">
    <property type="entry name" value="Phosphatidylinositol (PI) phosphodiesterase"/>
    <property type="match status" value="1"/>
</dbReference>
<proteinExistence type="predicted"/>
<dbReference type="Proteomes" id="UP000758603">
    <property type="component" value="Unassembled WGS sequence"/>
</dbReference>
<dbReference type="AlphaFoldDB" id="A0A9P8UUJ6"/>
<name>A0A9P8UUJ6_9PEZI</name>
<dbReference type="InterPro" id="IPR017946">
    <property type="entry name" value="PLC-like_Pdiesterase_TIM-brl"/>
</dbReference>
<reference evidence="1" key="1">
    <citation type="journal article" date="2021" name="Nat. Commun.">
        <title>Genetic determinants of endophytism in the Arabidopsis root mycobiome.</title>
        <authorList>
            <person name="Mesny F."/>
            <person name="Miyauchi S."/>
            <person name="Thiergart T."/>
            <person name="Pickel B."/>
            <person name="Atanasova L."/>
            <person name="Karlsson M."/>
            <person name="Huettel B."/>
            <person name="Barry K.W."/>
            <person name="Haridas S."/>
            <person name="Chen C."/>
            <person name="Bauer D."/>
            <person name="Andreopoulos W."/>
            <person name="Pangilinan J."/>
            <person name="LaButti K."/>
            <person name="Riley R."/>
            <person name="Lipzen A."/>
            <person name="Clum A."/>
            <person name="Drula E."/>
            <person name="Henrissat B."/>
            <person name="Kohler A."/>
            <person name="Grigoriev I.V."/>
            <person name="Martin F.M."/>
            <person name="Hacquard S."/>
        </authorList>
    </citation>
    <scope>NUCLEOTIDE SEQUENCE</scope>
    <source>
        <strain evidence="1">MPI-SDFR-AT-0073</strain>
    </source>
</reference>
<dbReference type="RefSeq" id="XP_045962820.1">
    <property type="nucleotide sequence ID" value="XM_046107003.1"/>
</dbReference>
<dbReference type="EMBL" id="JAGPXC010000002">
    <property type="protein sequence ID" value="KAH6658586.1"/>
    <property type="molecule type" value="Genomic_DNA"/>
</dbReference>
<protein>
    <submittedName>
        <fullName evidence="1">Uncharacterized protein</fullName>
    </submittedName>
</protein>
<gene>
    <name evidence="1" type="ORF">BKA67DRAFT_656766</name>
</gene>